<comment type="caution">
    <text evidence="1">The sequence shown here is derived from an EMBL/GenBank/DDBJ whole genome shotgun (WGS) entry which is preliminary data.</text>
</comment>
<dbReference type="EMBL" id="SRYA01000005">
    <property type="protein sequence ID" value="TGY97668.1"/>
    <property type="molecule type" value="Genomic_DNA"/>
</dbReference>
<evidence type="ECO:0000313" key="2">
    <source>
        <dbReference type="Proteomes" id="UP000304953"/>
    </source>
</evidence>
<keyword evidence="2" id="KW-1185">Reference proteome</keyword>
<accession>A0AC61RZT5</accession>
<organism evidence="1 2">
    <name type="scientific">Petralouisia muris</name>
    <dbReference type="NCBI Taxonomy" id="3032872"/>
    <lineage>
        <taxon>Bacteria</taxon>
        <taxon>Bacillati</taxon>
        <taxon>Bacillota</taxon>
        <taxon>Clostridia</taxon>
        <taxon>Lachnospirales</taxon>
        <taxon>Lachnospiraceae</taxon>
        <taxon>Petralouisia</taxon>
    </lineage>
</organism>
<sequence length="84" mass="8792">MLQTAEAILKEGAGKGTTYYYVVRTVAGGKGNIGNAYSVGFSRPVSAVYTSVEVKAAIKLEVRNTLEECAVLSYQAAKNADGGN</sequence>
<gene>
    <name evidence="1" type="ORF">E5329_03420</name>
</gene>
<evidence type="ECO:0000313" key="1">
    <source>
        <dbReference type="EMBL" id="TGY97668.1"/>
    </source>
</evidence>
<dbReference type="Proteomes" id="UP000304953">
    <property type="component" value="Unassembled WGS sequence"/>
</dbReference>
<reference evidence="1" key="1">
    <citation type="submission" date="2019-04" db="EMBL/GenBank/DDBJ databases">
        <title>Microbes associate with the intestines of laboratory mice.</title>
        <authorList>
            <person name="Navarre W."/>
            <person name="Wong E."/>
            <person name="Huang K."/>
            <person name="Tropini C."/>
            <person name="Ng K."/>
            <person name="Yu B."/>
        </authorList>
    </citation>
    <scope>NUCLEOTIDE SEQUENCE</scope>
    <source>
        <strain evidence="1">NM01_1-7b</strain>
    </source>
</reference>
<protein>
    <submittedName>
        <fullName evidence="1">Uncharacterized protein</fullName>
    </submittedName>
</protein>
<name>A0AC61RZT5_9FIRM</name>
<proteinExistence type="predicted"/>